<dbReference type="RefSeq" id="WP_068772611.1">
    <property type="nucleotide sequence ID" value="NZ_CP109796.1"/>
</dbReference>
<comment type="similarity">
    <text evidence="2">Belongs to the GRP transporter (TC 2.A.7.5) family.</text>
</comment>
<evidence type="ECO:0000256" key="4">
    <source>
        <dbReference type="ARBA" id="ARBA00022989"/>
    </source>
</evidence>
<dbReference type="PANTHER" id="PTHR16119:SF17">
    <property type="entry name" value="TRANSMEMBRANE PROTEIN 144"/>
    <property type="match status" value="1"/>
</dbReference>
<evidence type="ECO:0000256" key="3">
    <source>
        <dbReference type="ARBA" id="ARBA00022692"/>
    </source>
</evidence>
<feature type="transmembrane region" description="Helical" evidence="6">
    <location>
        <begin position="174"/>
        <end position="196"/>
    </location>
</feature>
<feature type="transmembrane region" description="Helical" evidence="6">
    <location>
        <begin position="45"/>
        <end position="62"/>
    </location>
</feature>
<comment type="caution">
    <text evidence="7">The sequence shown here is derived from an EMBL/GenBank/DDBJ whole genome shotgun (WGS) entry which is preliminary data.</text>
</comment>
<proteinExistence type="inferred from homology"/>
<accession>A0A178IE43</accession>
<dbReference type="GO" id="GO:0015144">
    <property type="term" value="F:carbohydrate transmembrane transporter activity"/>
    <property type="evidence" value="ECO:0007669"/>
    <property type="project" value="InterPro"/>
</dbReference>
<evidence type="ECO:0000256" key="5">
    <source>
        <dbReference type="ARBA" id="ARBA00023136"/>
    </source>
</evidence>
<protein>
    <submittedName>
        <fullName evidence="7">Multidrug DMT transporter permease</fullName>
    </submittedName>
</protein>
<name>A0A178IE43_9BACT</name>
<organism evidence="7 8">
    <name type="scientific">Termitidicoccus mucosus</name>
    <dbReference type="NCBI Taxonomy" id="1184151"/>
    <lineage>
        <taxon>Bacteria</taxon>
        <taxon>Pseudomonadati</taxon>
        <taxon>Verrucomicrobiota</taxon>
        <taxon>Opitutia</taxon>
        <taxon>Opitutales</taxon>
        <taxon>Opitutaceae</taxon>
        <taxon>Termitidicoccus</taxon>
    </lineage>
</organism>
<comment type="subcellular location">
    <subcellularLocation>
        <location evidence="1">Membrane</location>
        <topology evidence="1">Multi-pass membrane protein</topology>
    </subcellularLocation>
</comment>
<feature type="transmembrane region" description="Helical" evidence="6">
    <location>
        <begin position="321"/>
        <end position="339"/>
    </location>
</feature>
<dbReference type="Pfam" id="PF07168">
    <property type="entry name" value="Ureide_permease"/>
    <property type="match status" value="2"/>
</dbReference>
<keyword evidence="3 6" id="KW-0812">Transmembrane</keyword>
<dbReference type="InterPro" id="IPR009834">
    <property type="entry name" value="Ureide_permease"/>
</dbReference>
<keyword evidence="4 6" id="KW-1133">Transmembrane helix</keyword>
<evidence type="ECO:0000313" key="8">
    <source>
        <dbReference type="Proteomes" id="UP000078486"/>
    </source>
</evidence>
<dbReference type="EMBL" id="LRRQ01000171">
    <property type="protein sequence ID" value="OAM87415.1"/>
    <property type="molecule type" value="Genomic_DNA"/>
</dbReference>
<keyword evidence="8" id="KW-1185">Reference proteome</keyword>
<dbReference type="STRING" id="1184151.AW736_22875"/>
<dbReference type="OrthoDB" id="110585at2"/>
<feature type="transmembrane region" description="Helical" evidence="6">
    <location>
        <begin position="141"/>
        <end position="162"/>
    </location>
</feature>
<dbReference type="PANTHER" id="PTHR16119">
    <property type="entry name" value="TRANSMEMBRANE PROTEIN 144"/>
    <property type="match status" value="1"/>
</dbReference>
<feature type="transmembrane region" description="Helical" evidence="6">
    <location>
        <begin position="6"/>
        <end position="24"/>
    </location>
</feature>
<sequence length="341" mass="35196">MLTISSYPVAVAMCFVTMLCWGSWGNTQKLASGDKWKYQLFYWDYGLGILLSALVIAFTLGSTGAGGRGFLADIAQAGASPLGWAFLGGVLFNLSNILLVIAIDIAGLAVAFPIGVGLALVIGTLQTAFFRPAEVGDSALLYIGVAMVVLAIVINAVAYKKLMAAKNAGGQSGGSALGIAISIIAGLLMGGGFFGLVSKGMIQNFAAPEAGLMTPYTALVVFSAGLFVSNFLWNTIVSLKPVRGEPVNPLDYFSKGSLKLHAVGVLGGTIWNLGMAFSLVASAAAGAALSYALGQCATMIAAIWGVFIWKEFKGAPKGTASLLVAMFVSFFIGIAFLVASK</sequence>
<dbReference type="GO" id="GO:0016020">
    <property type="term" value="C:membrane"/>
    <property type="evidence" value="ECO:0007669"/>
    <property type="project" value="UniProtKB-SubCell"/>
</dbReference>
<evidence type="ECO:0000256" key="1">
    <source>
        <dbReference type="ARBA" id="ARBA00004141"/>
    </source>
</evidence>
<evidence type="ECO:0000256" key="2">
    <source>
        <dbReference type="ARBA" id="ARBA00006117"/>
    </source>
</evidence>
<feature type="transmembrane region" description="Helical" evidence="6">
    <location>
        <begin position="260"/>
        <end position="282"/>
    </location>
</feature>
<keyword evidence="5 6" id="KW-0472">Membrane</keyword>
<dbReference type="Proteomes" id="UP000078486">
    <property type="component" value="Unassembled WGS sequence"/>
</dbReference>
<feature type="transmembrane region" description="Helical" evidence="6">
    <location>
        <begin position="216"/>
        <end position="239"/>
    </location>
</feature>
<feature type="transmembrane region" description="Helical" evidence="6">
    <location>
        <begin position="288"/>
        <end position="309"/>
    </location>
</feature>
<feature type="transmembrane region" description="Helical" evidence="6">
    <location>
        <begin position="110"/>
        <end position="129"/>
    </location>
</feature>
<evidence type="ECO:0000256" key="6">
    <source>
        <dbReference type="SAM" id="Phobius"/>
    </source>
</evidence>
<dbReference type="InterPro" id="IPR010651">
    <property type="entry name" value="Sugar_transport"/>
</dbReference>
<reference evidence="7 8" key="1">
    <citation type="submission" date="2016-01" db="EMBL/GenBank/DDBJ databases">
        <title>High potential of lignocellulose degradation of a new Verrucomicrobia species.</title>
        <authorList>
            <person name="Wang Y."/>
            <person name="Shi Y."/>
            <person name="Qiu Z."/>
            <person name="Liu S."/>
            <person name="Yang H."/>
        </authorList>
    </citation>
    <scope>NUCLEOTIDE SEQUENCE [LARGE SCALE GENOMIC DNA]</scope>
    <source>
        <strain evidence="7 8">TSB47</strain>
    </source>
</reference>
<dbReference type="AlphaFoldDB" id="A0A178IE43"/>
<feature type="transmembrane region" description="Helical" evidence="6">
    <location>
        <begin position="82"/>
        <end position="103"/>
    </location>
</feature>
<gene>
    <name evidence="7" type="ORF">AW736_22875</name>
</gene>
<evidence type="ECO:0000313" key="7">
    <source>
        <dbReference type="EMBL" id="OAM87415.1"/>
    </source>
</evidence>